<feature type="compositionally biased region" description="Polar residues" evidence="1">
    <location>
        <begin position="53"/>
        <end position="66"/>
    </location>
</feature>
<dbReference type="Proteomes" id="UP000288805">
    <property type="component" value="Unassembled WGS sequence"/>
</dbReference>
<evidence type="ECO:0000313" key="2">
    <source>
        <dbReference type="EMBL" id="RVW40259.1"/>
    </source>
</evidence>
<accession>A0A438IS55</accession>
<dbReference type="EMBL" id="QGNW01001463">
    <property type="protein sequence ID" value="RVW40259.1"/>
    <property type="molecule type" value="Genomic_DNA"/>
</dbReference>
<proteinExistence type="predicted"/>
<sequence length="172" mass="19050">MLESQNMEGSAMIANKGIDQKANTTDNKRTDRSKASNRDNKDNLCKEWGYNGGQQRDNGQAQLSSVQPLEEKYLEQGGFNREEIENLSALLGTLEKISNSSVINHMTHSSYLFNNSNPYPSSRKITTADGSLTIIGENSIKEDKGQDSYLIDPFLIDLPKVSSLVFDSVSIP</sequence>
<name>A0A438IS55_VITVI</name>
<protein>
    <submittedName>
        <fullName evidence="3">Uncharacterized protein</fullName>
    </submittedName>
</protein>
<feature type="region of interest" description="Disordered" evidence="1">
    <location>
        <begin position="1"/>
        <end position="66"/>
    </location>
</feature>
<reference evidence="3 4" key="1">
    <citation type="journal article" date="2018" name="PLoS Genet.">
        <title>Population sequencing reveals clonal diversity and ancestral inbreeding in the grapevine cultivar Chardonnay.</title>
        <authorList>
            <person name="Roach M.J."/>
            <person name="Johnson D.L."/>
            <person name="Bohlmann J."/>
            <person name="van Vuuren H.J."/>
            <person name="Jones S.J."/>
            <person name="Pretorius I.S."/>
            <person name="Schmidt S.A."/>
            <person name="Borneman A.R."/>
        </authorList>
    </citation>
    <scope>NUCLEOTIDE SEQUENCE [LARGE SCALE GENOMIC DNA]</scope>
    <source>
        <strain evidence="4">cv. Chardonnay</strain>
        <strain evidence="3">I10V1</strain>
        <tissue evidence="3">Leaf</tissue>
    </source>
</reference>
<comment type="caution">
    <text evidence="3">The sequence shown here is derived from an EMBL/GenBank/DDBJ whole genome shotgun (WGS) entry which is preliminary data.</text>
</comment>
<organism evidence="3 4">
    <name type="scientific">Vitis vinifera</name>
    <name type="common">Grape</name>
    <dbReference type="NCBI Taxonomy" id="29760"/>
    <lineage>
        <taxon>Eukaryota</taxon>
        <taxon>Viridiplantae</taxon>
        <taxon>Streptophyta</taxon>
        <taxon>Embryophyta</taxon>
        <taxon>Tracheophyta</taxon>
        <taxon>Spermatophyta</taxon>
        <taxon>Magnoliopsida</taxon>
        <taxon>eudicotyledons</taxon>
        <taxon>Gunneridae</taxon>
        <taxon>Pentapetalae</taxon>
        <taxon>rosids</taxon>
        <taxon>Vitales</taxon>
        <taxon>Vitaceae</taxon>
        <taxon>Viteae</taxon>
        <taxon>Vitis</taxon>
    </lineage>
</organism>
<evidence type="ECO:0000313" key="4">
    <source>
        <dbReference type="Proteomes" id="UP000288805"/>
    </source>
</evidence>
<evidence type="ECO:0000256" key="1">
    <source>
        <dbReference type="SAM" id="MobiDB-lite"/>
    </source>
</evidence>
<feature type="compositionally biased region" description="Basic and acidic residues" evidence="1">
    <location>
        <begin position="26"/>
        <end position="45"/>
    </location>
</feature>
<gene>
    <name evidence="3" type="ORF">CK203_021488</name>
    <name evidence="2" type="ORF">CK203_078340</name>
</gene>
<dbReference type="AlphaFoldDB" id="A0A438IS55"/>
<dbReference type="EMBL" id="QGNW01000086">
    <property type="protein sequence ID" value="RVW99533.1"/>
    <property type="molecule type" value="Genomic_DNA"/>
</dbReference>
<evidence type="ECO:0000313" key="3">
    <source>
        <dbReference type="EMBL" id="RVW99533.1"/>
    </source>
</evidence>